<accession>A0A1A8ZUP2</accession>
<feature type="region of interest" description="Disordered" evidence="2">
    <location>
        <begin position="339"/>
        <end position="362"/>
    </location>
</feature>
<keyword evidence="1" id="KW-0175">Coiled coil</keyword>
<sequence length="643" mass="73214">MPFCPLRHYELEKKMYPLSDAKLEKISNNELIRRIMELQSNLIIISDNMELLKNKNKMLDEENDNLQKHIRNIVNKVKIESTNNFDKTKSTPSKYTHHQNTQKSSTKSSQSCSDKSNIQKEGVDVSKFENTNIACTNLRKPIDSADTNIHDNNSMLSRNTANRLCSKKIQGECINKEGNINTTECVYTGDHKRIDKVIYHDNKKKDGDNSNFVKDQSTKSNIYNLIMETEKLNSIFNIASNVLNTSFFNMSKEQDDKKSRYQNSVKHENTYPSSTTNDNREEVRKSISSSNRSNANILDKRKDNWIQKNNTNCSANKAEMRANTVKSSCILEAVSCTEDEERSENVETEKKEDIKGEDEELKGDKGEHIKGEIQNIDGEKYKDIEGNGEDIKGEEDTDIKGKVIEEIKGNGEDIKGKEDTDIKGKVIEEMKGNGEDIKGEEDTDIKGKVIEEIKGNGEDIKGKEDTDIKGKVIEEIKGNGEDIKGEEDMDIKGKVIEEIKGNGEDIKREEDIDIKGKVIEEIKGNGEDIKREEDMDINGKVIEEIKGDGKDMKEDGEHIKGRNGEEAKEEDLAEQRNRKGDEKKEEQKEKNENVEQKEEKMMELSEKGIMCLEGAENGEKTKNNQNKKPLENEMLNESSHIVH</sequence>
<evidence type="ECO:0000256" key="2">
    <source>
        <dbReference type="SAM" id="MobiDB-lite"/>
    </source>
</evidence>
<feature type="region of interest" description="Disordered" evidence="2">
    <location>
        <begin position="540"/>
        <end position="643"/>
    </location>
</feature>
<dbReference type="EMBL" id="FLRE01000188">
    <property type="protein sequence ID" value="SBT47607.1"/>
    <property type="molecule type" value="Genomic_DNA"/>
</dbReference>
<proteinExistence type="predicted"/>
<gene>
    <name evidence="3" type="ORF">POVWA2_054340</name>
</gene>
<organism evidence="3 4">
    <name type="scientific">Plasmodium ovale wallikeri</name>
    <dbReference type="NCBI Taxonomy" id="864142"/>
    <lineage>
        <taxon>Eukaryota</taxon>
        <taxon>Sar</taxon>
        <taxon>Alveolata</taxon>
        <taxon>Apicomplexa</taxon>
        <taxon>Aconoidasida</taxon>
        <taxon>Haemosporida</taxon>
        <taxon>Plasmodiidae</taxon>
        <taxon>Plasmodium</taxon>
        <taxon>Plasmodium (Plasmodium)</taxon>
    </lineage>
</organism>
<dbReference type="AlphaFoldDB" id="A0A1A8ZUP2"/>
<feature type="coiled-coil region" evidence="1">
    <location>
        <begin position="35"/>
        <end position="76"/>
    </location>
</feature>
<dbReference type="Proteomes" id="UP000078550">
    <property type="component" value="Unassembled WGS sequence"/>
</dbReference>
<dbReference type="Gene3D" id="1.20.5.170">
    <property type="match status" value="1"/>
</dbReference>
<evidence type="ECO:0000256" key="1">
    <source>
        <dbReference type="SAM" id="Coils"/>
    </source>
</evidence>
<feature type="compositionally biased region" description="Polar residues" evidence="2">
    <location>
        <begin position="81"/>
        <end position="94"/>
    </location>
</feature>
<name>A0A1A8ZUP2_PLAOA</name>
<evidence type="ECO:0000313" key="4">
    <source>
        <dbReference type="Proteomes" id="UP000078550"/>
    </source>
</evidence>
<feature type="compositionally biased region" description="Low complexity" evidence="2">
    <location>
        <begin position="99"/>
        <end position="116"/>
    </location>
</feature>
<feature type="compositionally biased region" description="Basic and acidic residues" evidence="2">
    <location>
        <begin position="343"/>
        <end position="354"/>
    </location>
</feature>
<protein>
    <submittedName>
        <fullName evidence="3">Uncharacterized protein</fullName>
    </submittedName>
</protein>
<reference evidence="4" key="1">
    <citation type="submission" date="2016-05" db="EMBL/GenBank/DDBJ databases">
        <authorList>
            <person name="Naeem Raeece"/>
        </authorList>
    </citation>
    <scope>NUCLEOTIDE SEQUENCE [LARGE SCALE GENOMIC DNA]</scope>
</reference>
<feature type="region of interest" description="Disordered" evidence="2">
    <location>
        <begin position="81"/>
        <end position="119"/>
    </location>
</feature>
<feature type="compositionally biased region" description="Basic and acidic residues" evidence="2">
    <location>
        <begin position="541"/>
        <end position="566"/>
    </location>
</feature>
<feature type="region of interest" description="Disordered" evidence="2">
    <location>
        <begin position="254"/>
        <end position="301"/>
    </location>
</feature>
<feature type="compositionally biased region" description="Basic and acidic residues" evidence="2">
    <location>
        <begin position="573"/>
        <end position="606"/>
    </location>
</feature>
<feature type="compositionally biased region" description="Basic and acidic residues" evidence="2">
    <location>
        <begin position="254"/>
        <end position="269"/>
    </location>
</feature>
<evidence type="ECO:0000313" key="3">
    <source>
        <dbReference type="EMBL" id="SBT47607.1"/>
    </source>
</evidence>
<feature type="compositionally biased region" description="Low complexity" evidence="2">
    <location>
        <begin position="286"/>
        <end position="297"/>
    </location>
</feature>